<feature type="compositionally biased region" description="Acidic residues" evidence="10">
    <location>
        <begin position="253"/>
        <end position="278"/>
    </location>
</feature>
<dbReference type="PROSITE" id="PS51030">
    <property type="entry name" value="NUCLEAR_REC_DBD_2"/>
    <property type="match status" value="1"/>
</dbReference>
<name>A0A4E0RP84_FASHE</name>
<feature type="region of interest" description="Disordered" evidence="10">
    <location>
        <begin position="910"/>
        <end position="936"/>
    </location>
</feature>
<organism evidence="13 14">
    <name type="scientific">Fasciola hepatica</name>
    <name type="common">Liver fluke</name>
    <dbReference type="NCBI Taxonomy" id="6192"/>
    <lineage>
        <taxon>Eukaryota</taxon>
        <taxon>Metazoa</taxon>
        <taxon>Spiralia</taxon>
        <taxon>Lophotrochozoa</taxon>
        <taxon>Platyhelminthes</taxon>
        <taxon>Trematoda</taxon>
        <taxon>Digenea</taxon>
        <taxon>Plagiorchiida</taxon>
        <taxon>Echinostomata</taxon>
        <taxon>Echinostomatoidea</taxon>
        <taxon>Fasciolidae</taxon>
        <taxon>Fasciola</taxon>
    </lineage>
</organism>
<feature type="region of interest" description="Disordered" evidence="10">
    <location>
        <begin position="592"/>
        <end position="630"/>
    </location>
</feature>
<feature type="compositionally biased region" description="Basic and acidic residues" evidence="10">
    <location>
        <begin position="493"/>
        <end position="505"/>
    </location>
</feature>
<keyword evidence="3" id="KW-0863">Zinc-finger</keyword>
<feature type="domain" description="NR LBD" evidence="12">
    <location>
        <begin position="507"/>
        <end position="757"/>
    </location>
</feature>
<keyword evidence="4" id="KW-0862">Zinc</keyword>
<evidence type="ECO:0000256" key="3">
    <source>
        <dbReference type="ARBA" id="ARBA00022771"/>
    </source>
</evidence>
<dbReference type="Pfam" id="PF00105">
    <property type="entry name" value="zf-C4"/>
    <property type="match status" value="1"/>
</dbReference>
<comment type="subcellular location">
    <subcellularLocation>
        <location evidence="1">Nucleus</location>
    </subcellularLocation>
</comment>
<dbReference type="SMART" id="SM00399">
    <property type="entry name" value="ZnF_C4"/>
    <property type="match status" value="1"/>
</dbReference>
<keyword evidence="14" id="KW-1185">Reference proteome</keyword>
<gene>
    <name evidence="13" type="ORF">D915_007001</name>
</gene>
<dbReference type="FunFam" id="3.30.50.10:FF:000006">
    <property type="entry name" value="Nuclear receptor subfamily 5 group A member"/>
    <property type="match status" value="1"/>
</dbReference>
<dbReference type="Proteomes" id="UP000230066">
    <property type="component" value="Unassembled WGS sequence"/>
</dbReference>
<dbReference type="GO" id="GO:0005634">
    <property type="term" value="C:nucleus"/>
    <property type="evidence" value="ECO:0007669"/>
    <property type="project" value="UniProtKB-SubCell"/>
</dbReference>
<reference evidence="13" key="1">
    <citation type="submission" date="2019-03" db="EMBL/GenBank/DDBJ databases">
        <title>Improved annotation for the trematode Fasciola hepatica.</title>
        <authorList>
            <person name="Choi Y.-J."/>
            <person name="Martin J."/>
            <person name="Mitreva M."/>
        </authorList>
    </citation>
    <scope>NUCLEOTIDE SEQUENCE [LARGE SCALE GENOMIC DNA]</scope>
</reference>
<dbReference type="InterPro" id="IPR001628">
    <property type="entry name" value="Znf_hrmn_rcpt"/>
</dbReference>
<keyword evidence="6" id="KW-0238">DNA-binding</keyword>
<feature type="compositionally biased region" description="Polar residues" evidence="10">
    <location>
        <begin position="911"/>
        <end position="934"/>
    </location>
</feature>
<dbReference type="CDD" id="cd06958">
    <property type="entry name" value="NR_DBD_COUP_TF"/>
    <property type="match status" value="1"/>
</dbReference>
<evidence type="ECO:0000259" key="11">
    <source>
        <dbReference type="PROSITE" id="PS51030"/>
    </source>
</evidence>
<evidence type="ECO:0000256" key="9">
    <source>
        <dbReference type="ARBA" id="ARBA00023242"/>
    </source>
</evidence>
<evidence type="ECO:0000313" key="13">
    <source>
        <dbReference type="EMBL" id="THD22407.1"/>
    </source>
</evidence>
<sequence length="1071" mass="118520">MDGPRNLSSLTFPGLFGPPPPDLLFPHLWNTPTSFVGPTPKIEHNEESTSQMIQSFIGRHSVQHYPSLFRQLSSDQSNERFDGKTPPLVSGFADRKRAFNYPTNKEDSINCPIEPSSTPTKITPPNRVSETVLNRKRKLSSSSSSSPHPNGQSYTTNTAVFYRNSTIAAMSPLMHDGKPYEIRENTKKLSAVPSKYWRSNRDTAMGRPSSSERLMNKRPRLLAPLTDTLSSVTTRNVQPNAVIQANGGNLGEELNENEDGQDNELDEDEDEDDEDEDGGSGKNGQSVECVVCGDKSSGKHYGQHTCEGCKSFFKRSVRRKLTYTCRGNRQCPIDIHHRNQCQYCRFQKCVKAGMRKEAVQQGRLPQFSSLYNPFFDQTGFLSTLPNFTNSSTFTTSSMSAQFISMLLHAELLSQRQSGTTFAAFKRLGSRWVAPDSTFSSSNSIGDYGAGSDGPVTSGHLAGSSAILSRCCPLLSSASPSTSSSLSSSYTNEKLSDGHADSKTPDHQPVCPGEPKVRSPWEKEPWNSSTGIGDFEKDLPLRILITTVEWARNIPIFTELQLSDQLALLRNTWPELFVLYFAQMGFLLPQSTTESGPLSSGVRSHRSADDRRSHPSSASPSNAAYSADQRANKEMDGTRENLVDMQEILQNQFKRLKSLHMDLPEFACLKSILLFNSEAAGLMDPITVECIQEKAQSALEEYERFQYLTHQPFRFGRLLLRLPRLKLITSHMLQKLFFPHVADDRVCVEHLIKELLLRGPPPPTFSTPGLRDRSVLNAFDSELNELSGSTLLTPPSASSFLSNSGYDPDLNIYSADSTQRSNWIPSSQAVIDLSRQHSVTSFSSSGVKFYPSSTEWISHLRNPLLFNPNRMGYGYGNASDQNGYLDLSKLNMLKQPTIKDPFSADDTAVVSDETSAPTKANARQFQVESSGNSHPTEPVSEMVELIDSVPKIHKNVNGVVAEKPPSSPRTTTINNDLFQSISRGIIPDLHPPSFTSPCDPFSFGSKTKTTPIPTTTATSATSSAPVTTTFVETNHSMANPATLQLYYAVMRHQLTLLQKHNTSILLPDKRAE</sequence>
<dbReference type="GO" id="GO:0008270">
    <property type="term" value="F:zinc ion binding"/>
    <property type="evidence" value="ECO:0007669"/>
    <property type="project" value="UniProtKB-KW"/>
</dbReference>
<dbReference type="PRINTS" id="PR00047">
    <property type="entry name" value="STROIDFINGER"/>
</dbReference>
<dbReference type="SMART" id="SM00430">
    <property type="entry name" value="HOLI"/>
    <property type="match status" value="1"/>
</dbReference>
<keyword evidence="8" id="KW-0675">Receptor</keyword>
<keyword evidence="5" id="KW-0805">Transcription regulation</keyword>
<keyword evidence="7" id="KW-0804">Transcription</keyword>
<dbReference type="InterPro" id="IPR013088">
    <property type="entry name" value="Znf_NHR/GATA"/>
</dbReference>
<proteinExistence type="predicted"/>
<feature type="compositionally biased region" description="Polar residues" evidence="10">
    <location>
        <begin position="147"/>
        <end position="157"/>
    </location>
</feature>
<evidence type="ECO:0000256" key="4">
    <source>
        <dbReference type="ARBA" id="ARBA00022833"/>
    </source>
</evidence>
<evidence type="ECO:0000256" key="7">
    <source>
        <dbReference type="ARBA" id="ARBA00023163"/>
    </source>
</evidence>
<dbReference type="GO" id="GO:0043565">
    <property type="term" value="F:sequence-specific DNA binding"/>
    <property type="evidence" value="ECO:0007669"/>
    <property type="project" value="InterPro"/>
</dbReference>
<dbReference type="InterPro" id="IPR035500">
    <property type="entry name" value="NHR-like_dom_sf"/>
</dbReference>
<evidence type="ECO:0000259" key="12">
    <source>
        <dbReference type="PROSITE" id="PS51843"/>
    </source>
</evidence>
<keyword evidence="9" id="KW-0539">Nucleus</keyword>
<evidence type="ECO:0000313" key="14">
    <source>
        <dbReference type="Proteomes" id="UP000230066"/>
    </source>
</evidence>
<dbReference type="PROSITE" id="PS51843">
    <property type="entry name" value="NR_LBD"/>
    <property type="match status" value="1"/>
</dbReference>
<evidence type="ECO:0000256" key="1">
    <source>
        <dbReference type="ARBA" id="ARBA00004123"/>
    </source>
</evidence>
<dbReference type="AlphaFoldDB" id="A0A4E0RP84"/>
<feature type="region of interest" description="Disordered" evidence="10">
    <location>
        <begin position="103"/>
        <end position="157"/>
    </location>
</feature>
<comment type="caution">
    <text evidence="13">The sequence shown here is derived from an EMBL/GenBank/DDBJ whole genome shotgun (WGS) entry which is preliminary data.</text>
</comment>
<dbReference type="SUPFAM" id="SSF57716">
    <property type="entry name" value="Glucocorticoid receptor-like (DNA-binding domain)"/>
    <property type="match status" value="1"/>
</dbReference>
<feature type="compositionally biased region" description="Polar residues" evidence="10">
    <location>
        <begin position="592"/>
        <end position="601"/>
    </location>
</feature>
<dbReference type="Gene3D" id="1.10.565.10">
    <property type="entry name" value="Retinoid X Receptor"/>
    <property type="match status" value="1"/>
</dbReference>
<dbReference type="EMBL" id="JXXN02002781">
    <property type="protein sequence ID" value="THD22407.1"/>
    <property type="molecule type" value="Genomic_DNA"/>
</dbReference>
<evidence type="ECO:0000256" key="10">
    <source>
        <dbReference type="SAM" id="MobiDB-lite"/>
    </source>
</evidence>
<dbReference type="Gene3D" id="3.30.50.10">
    <property type="entry name" value="Erythroid Transcription Factor GATA-1, subunit A"/>
    <property type="match status" value="1"/>
</dbReference>
<keyword evidence="2" id="KW-0479">Metal-binding</keyword>
<feature type="region of interest" description="Disordered" evidence="10">
    <location>
        <begin position="476"/>
        <end position="528"/>
    </location>
</feature>
<feature type="compositionally biased region" description="Polar residues" evidence="10">
    <location>
        <begin position="115"/>
        <end position="132"/>
    </location>
</feature>
<protein>
    <submittedName>
        <fullName evidence="13">COUP transcription factor 1</fullName>
    </submittedName>
</protein>
<evidence type="ECO:0000256" key="6">
    <source>
        <dbReference type="ARBA" id="ARBA00023125"/>
    </source>
</evidence>
<dbReference type="PROSITE" id="PS00031">
    <property type="entry name" value="NUCLEAR_REC_DBD_1"/>
    <property type="match status" value="1"/>
</dbReference>
<dbReference type="InterPro" id="IPR000536">
    <property type="entry name" value="Nucl_hrmn_rcpt_lig-bd"/>
</dbReference>
<feature type="region of interest" description="Disordered" evidence="10">
    <location>
        <begin position="197"/>
        <end position="219"/>
    </location>
</feature>
<dbReference type="GO" id="GO:0003700">
    <property type="term" value="F:DNA-binding transcription factor activity"/>
    <property type="evidence" value="ECO:0007669"/>
    <property type="project" value="InterPro"/>
</dbReference>
<evidence type="ECO:0000256" key="8">
    <source>
        <dbReference type="ARBA" id="ARBA00023170"/>
    </source>
</evidence>
<feature type="region of interest" description="Disordered" evidence="10">
    <location>
        <begin position="236"/>
        <end position="283"/>
    </location>
</feature>
<feature type="compositionally biased region" description="Basic and acidic residues" evidence="10">
    <location>
        <begin position="514"/>
        <end position="524"/>
    </location>
</feature>
<accession>A0A4E0RP84</accession>
<evidence type="ECO:0000256" key="5">
    <source>
        <dbReference type="ARBA" id="ARBA00023015"/>
    </source>
</evidence>
<dbReference type="PRINTS" id="PR00398">
    <property type="entry name" value="STRDHORMONER"/>
</dbReference>
<dbReference type="PANTHER" id="PTHR24083">
    <property type="entry name" value="NUCLEAR HORMONE RECEPTOR"/>
    <property type="match status" value="1"/>
</dbReference>
<dbReference type="InterPro" id="IPR001723">
    <property type="entry name" value="Nuclear_hrmn_rcpt"/>
</dbReference>
<feature type="domain" description="Nuclear receptor" evidence="11">
    <location>
        <begin position="286"/>
        <end position="361"/>
    </location>
</feature>
<dbReference type="Pfam" id="PF00104">
    <property type="entry name" value="Hormone_recep"/>
    <property type="match status" value="1"/>
</dbReference>
<evidence type="ECO:0000256" key="2">
    <source>
        <dbReference type="ARBA" id="ARBA00022723"/>
    </source>
</evidence>
<dbReference type="SUPFAM" id="SSF48508">
    <property type="entry name" value="Nuclear receptor ligand-binding domain"/>
    <property type="match status" value="1"/>
</dbReference>
<feature type="compositionally biased region" description="Low complexity" evidence="10">
    <location>
        <begin position="476"/>
        <end position="488"/>
    </location>
</feature>
<dbReference type="InterPro" id="IPR050274">
    <property type="entry name" value="Nuclear_hormone_rcpt_NR2"/>
</dbReference>